<dbReference type="PANTHER" id="PTHR33710:SF77">
    <property type="entry name" value="DNASE I-LIKE SUPERFAMILY PROTEIN"/>
    <property type="match status" value="1"/>
</dbReference>
<dbReference type="InterPro" id="IPR036691">
    <property type="entry name" value="Endo/exonu/phosph_ase_sf"/>
</dbReference>
<dbReference type="PANTHER" id="PTHR33710">
    <property type="entry name" value="BNAC02G09200D PROTEIN"/>
    <property type="match status" value="1"/>
</dbReference>
<evidence type="ECO:0000259" key="2">
    <source>
        <dbReference type="Pfam" id="PF03372"/>
    </source>
</evidence>
<feature type="signal peptide" evidence="1">
    <location>
        <begin position="1"/>
        <end position="19"/>
    </location>
</feature>
<dbReference type="InterPro" id="IPR005135">
    <property type="entry name" value="Endo/exonuclease/phosphatase"/>
</dbReference>
<protein>
    <recommendedName>
        <fullName evidence="2">Endonuclease/exonuclease/phosphatase domain-containing protein</fullName>
    </recommendedName>
</protein>
<keyword evidence="4" id="KW-1185">Reference proteome</keyword>
<dbReference type="SUPFAM" id="SSF56219">
    <property type="entry name" value="DNase I-like"/>
    <property type="match status" value="1"/>
</dbReference>
<dbReference type="GO" id="GO:0003824">
    <property type="term" value="F:catalytic activity"/>
    <property type="evidence" value="ECO:0007669"/>
    <property type="project" value="InterPro"/>
</dbReference>
<comment type="caution">
    <text evidence="3">The sequence shown here is derived from an EMBL/GenBank/DDBJ whole genome shotgun (WGS) entry which is preliminary data.</text>
</comment>
<organism evidence="3 4">
    <name type="scientific">Hibiscus syriacus</name>
    <name type="common">Rose of Sharon</name>
    <dbReference type="NCBI Taxonomy" id="106335"/>
    <lineage>
        <taxon>Eukaryota</taxon>
        <taxon>Viridiplantae</taxon>
        <taxon>Streptophyta</taxon>
        <taxon>Embryophyta</taxon>
        <taxon>Tracheophyta</taxon>
        <taxon>Spermatophyta</taxon>
        <taxon>Magnoliopsida</taxon>
        <taxon>eudicotyledons</taxon>
        <taxon>Gunneridae</taxon>
        <taxon>Pentapetalae</taxon>
        <taxon>rosids</taxon>
        <taxon>malvids</taxon>
        <taxon>Malvales</taxon>
        <taxon>Malvaceae</taxon>
        <taxon>Malvoideae</taxon>
        <taxon>Hibiscus</taxon>
    </lineage>
</organism>
<dbReference type="AlphaFoldDB" id="A0A6A3AN48"/>
<reference evidence="3" key="1">
    <citation type="submission" date="2019-09" db="EMBL/GenBank/DDBJ databases">
        <title>Draft genome information of white flower Hibiscus syriacus.</title>
        <authorList>
            <person name="Kim Y.-M."/>
        </authorList>
    </citation>
    <scope>NUCLEOTIDE SEQUENCE [LARGE SCALE GENOMIC DNA]</scope>
    <source>
        <strain evidence="3">YM2019G1</strain>
    </source>
</reference>
<sequence length="112" mass="12929">MATVLMSACKSFFITFVYASPNNYVRRSVWNQLRALEPESNSLWVLGGDFNAISSVDERQGGSKRRSAICSKFSNFLFETSLLDMGFNGPRFTWHRGDLMQRLDYCLCNQHW</sequence>
<accession>A0A6A3AN48</accession>
<dbReference type="Gene3D" id="3.60.10.10">
    <property type="entry name" value="Endonuclease/exonuclease/phosphatase"/>
    <property type="match status" value="1"/>
</dbReference>
<dbReference type="EMBL" id="VEPZ02000975">
    <property type="protein sequence ID" value="KAE8706030.1"/>
    <property type="molecule type" value="Genomic_DNA"/>
</dbReference>
<name>A0A6A3AN48_HIBSY</name>
<feature type="chain" id="PRO_5025493009" description="Endonuclease/exonuclease/phosphatase domain-containing protein" evidence="1">
    <location>
        <begin position="20"/>
        <end position="112"/>
    </location>
</feature>
<dbReference type="Proteomes" id="UP000436088">
    <property type="component" value="Unassembled WGS sequence"/>
</dbReference>
<evidence type="ECO:0000256" key="1">
    <source>
        <dbReference type="SAM" id="SignalP"/>
    </source>
</evidence>
<evidence type="ECO:0000313" key="3">
    <source>
        <dbReference type="EMBL" id="KAE8706030.1"/>
    </source>
</evidence>
<evidence type="ECO:0000313" key="4">
    <source>
        <dbReference type="Proteomes" id="UP000436088"/>
    </source>
</evidence>
<keyword evidence="1" id="KW-0732">Signal</keyword>
<proteinExistence type="predicted"/>
<dbReference type="Pfam" id="PF03372">
    <property type="entry name" value="Exo_endo_phos"/>
    <property type="match status" value="1"/>
</dbReference>
<gene>
    <name evidence="3" type="ORF">F3Y22_tig00110410pilonHSYRG00133</name>
</gene>
<feature type="domain" description="Endonuclease/exonuclease/phosphatase" evidence="2">
    <location>
        <begin position="18"/>
        <end position="111"/>
    </location>
</feature>